<dbReference type="Gene3D" id="3.10.100.10">
    <property type="entry name" value="Mannose-Binding Protein A, subunit A"/>
    <property type="match status" value="1"/>
</dbReference>
<feature type="transmembrane region" description="Helical" evidence="2">
    <location>
        <begin position="87"/>
        <end position="108"/>
    </location>
</feature>
<keyword evidence="2" id="KW-0472">Membrane</keyword>
<dbReference type="SUPFAM" id="SSF56436">
    <property type="entry name" value="C-type lectin-like"/>
    <property type="match status" value="1"/>
</dbReference>
<evidence type="ECO:0000256" key="2">
    <source>
        <dbReference type="SAM" id="Phobius"/>
    </source>
</evidence>
<keyword evidence="2" id="KW-0812">Transmembrane</keyword>
<sequence>EESTVNETSVRKQKMEGREGEQLFATREEEKGKKEEKDLTILRQTRWLWLFMVFCGPFLFHQLYYSRGQSKPQCKCNNINTMETHHYVLNIALHCGLLSGLNGTFFFITTTTMTWNEAQTYCRVHHTDLAIVRNMTENQKIKDLVPSGQTVWIGLFRDSWKWSDGSKFSFSYWKQSSGDPNNNFRYEYCVCDWNCDEKRAFICYSHGEWKPVINEMSQNRI</sequence>
<dbReference type="InterPro" id="IPR001304">
    <property type="entry name" value="C-type_lectin-like"/>
</dbReference>
<dbReference type="Ensembl" id="ENSMALT00000005921.1">
    <property type="protein sequence ID" value="ENSMALP00000005790.1"/>
    <property type="gene ID" value="ENSMALG00000004132.1"/>
</dbReference>
<feature type="compositionally biased region" description="Basic and acidic residues" evidence="1">
    <location>
        <begin position="9"/>
        <end position="31"/>
    </location>
</feature>
<evidence type="ECO:0000259" key="3">
    <source>
        <dbReference type="PROSITE" id="PS50041"/>
    </source>
</evidence>
<name>A0A3Q3Q6X1_MONAL</name>
<dbReference type="PANTHER" id="PTHR45784:SF3">
    <property type="entry name" value="C-TYPE LECTIN DOMAIN FAMILY 4 MEMBER K-LIKE-RELATED"/>
    <property type="match status" value="1"/>
</dbReference>
<dbReference type="PROSITE" id="PS50041">
    <property type="entry name" value="C_TYPE_LECTIN_2"/>
    <property type="match status" value="1"/>
</dbReference>
<evidence type="ECO:0000313" key="5">
    <source>
        <dbReference type="Proteomes" id="UP000261600"/>
    </source>
</evidence>
<dbReference type="AlphaFoldDB" id="A0A3Q3Q6X1"/>
<keyword evidence="5" id="KW-1185">Reference proteome</keyword>
<dbReference type="InterPro" id="IPR016187">
    <property type="entry name" value="CTDL_fold"/>
</dbReference>
<accession>A0A3Q3Q6X1</accession>
<dbReference type="InterPro" id="IPR016186">
    <property type="entry name" value="C-type_lectin-like/link_sf"/>
</dbReference>
<protein>
    <recommendedName>
        <fullName evidence="3">C-type lectin domain-containing protein</fullName>
    </recommendedName>
</protein>
<reference evidence="4" key="1">
    <citation type="submission" date="2025-08" db="UniProtKB">
        <authorList>
            <consortium name="Ensembl"/>
        </authorList>
    </citation>
    <scope>IDENTIFICATION</scope>
</reference>
<feature type="domain" description="C-type lectin" evidence="3">
    <location>
        <begin position="101"/>
        <end position="210"/>
    </location>
</feature>
<dbReference type="Pfam" id="PF00059">
    <property type="entry name" value="Lectin_C"/>
    <property type="match status" value="1"/>
</dbReference>
<keyword evidence="2" id="KW-1133">Transmembrane helix</keyword>
<evidence type="ECO:0000313" key="4">
    <source>
        <dbReference type="Ensembl" id="ENSMALP00000005790.1"/>
    </source>
</evidence>
<dbReference type="PANTHER" id="PTHR45784">
    <property type="entry name" value="C-TYPE LECTIN DOMAIN FAMILY 20 MEMBER A-RELATED"/>
    <property type="match status" value="1"/>
</dbReference>
<feature type="region of interest" description="Disordered" evidence="1">
    <location>
        <begin position="1"/>
        <end position="31"/>
    </location>
</feature>
<feature type="transmembrane region" description="Helical" evidence="2">
    <location>
        <begin position="47"/>
        <end position="66"/>
    </location>
</feature>
<organism evidence="4 5">
    <name type="scientific">Monopterus albus</name>
    <name type="common">Swamp eel</name>
    <dbReference type="NCBI Taxonomy" id="43700"/>
    <lineage>
        <taxon>Eukaryota</taxon>
        <taxon>Metazoa</taxon>
        <taxon>Chordata</taxon>
        <taxon>Craniata</taxon>
        <taxon>Vertebrata</taxon>
        <taxon>Euteleostomi</taxon>
        <taxon>Actinopterygii</taxon>
        <taxon>Neopterygii</taxon>
        <taxon>Teleostei</taxon>
        <taxon>Neoteleostei</taxon>
        <taxon>Acanthomorphata</taxon>
        <taxon>Anabantaria</taxon>
        <taxon>Synbranchiformes</taxon>
        <taxon>Synbranchidae</taxon>
        <taxon>Monopterus</taxon>
    </lineage>
</organism>
<evidence type="ECO:0000256" key="1">
    <source>
        <dbReference type="SAM" id="MobiDB-lite"/>
    </source>
</evidence>
<proteinExistence type="predicted"/>
<dbReference type="SMART" id="SM00034">
    <property type="entry name" value="CLECT"/>
    <property type="match status" value="1"/>
</dbReference>
<dbReference type="Proteomes" id="UP000261600">
    <property type="component" value="Unplaced"/>
</dbReference>
<reference evidence="4" key="2">
    <citation type="submission" date="2025-09" db="UniProtKB">
        <authorList>
            <consortium name="Ensembl"/>
        </authorList>
    </citation>
    <scope>IDENTIFICATION</scope>
</reference>